<organism evidence="2 3">
    <name type="scientific">Armillaria gallica</name>
    <name type="common">Bulbous honey fungus</name>
    <name type="synonym">Armillaria bulbosa</name>
    <dbReference type="NCBI Taxonomy" id="47427"/>
    <lineage>
        <taxon>Eukaryota</taxon>
        <taxon>Fungi</taxon>
        <taxon>Dikarya</taxon>
        <taxon>Basidiomycota</taxon>
        <taxon>Agaricomycotina</taxon>
        <taxon>Agaricomycetes</taxon>
        <taxon>Agaricomycetidae</taxon>
        <taxon>Agaricales</taxon>
        <taxon>Marasmiineae</taxon>
        <taxon>Physalacriaceae</taxon>
        <taxon>Armillaria</taxon>
    </lineage>
</organism>
<dbReference type="Proteomes" id="UP000217790">
    <property type="component" value="Unassembled WGS sequence"/>
</dbReference>
<gene>
    <name evidence="2" type="ORF">ARMGADRAFT_1040584</name>
</gene>
<evidence type="ECO:0000256" key="1">
    <source>
        <dbReference type="SAM" id="MobiDB-lite"/>
    </source>
</evidence>
<sequence>MLQHTISKNSGAAGMAGPMERNQQNTNTKSSTLPSKKKCCSRSSRTWAHGNNKAQTPNKCNSAAHHFEKQCGISSGARAHETTTHGNENNEHPRAQERERGARRTVTREDDGGREEEKFVSSPFWLVQGPSLSSFEIYLYDRGVSVLE</sequence>
<feature type="compositionally biased region" description="Polar residues" evidence="1">
    <location>
        <begin position="21"/>
        <end position="34"/>
    </location>
</feature>
<evidence type="ECO:0000313" key="3">
    <source>
        <dbReference type="Proteomes" id="UP000217790"/>
    </source>
</evidence>
<dbReference type="InParanoid" id="A0A2H3CUD3"/>
<proteinExistence type="predicted"/>
<feature type="region of interest" description="Disordered" evidence="1">
    <location>
        <begin position="1"/>
        <end position="59"/>
    </location>
</feature>
<feature type="region of interest" description="Disordered" evidence="1">
    <location>
        <begin position="77"/>
        <end position="118"/>
    </location>
</feature>
<feature type="compositionally biased region" description="Polar residues" evidence="1">
    <location>
        <begin position="1"/>
        <end position="10"/>
    </location>
</feature>
<evidence type="ECO:0000313" key="2">
    <source>
        <dbReference type="EMBL" id="PBK79723.1"/>
    </source>
</evidence>
<protein>
    <submittedName>
        <fullName evidence="2">Uncharacterized protein</fullName>
    </submittedName>
</protein>
<keyword evidence="3" id="KW-1185">Reference proteome</keyword>
<feature type="compositionally biased region" description="Basic and acidic residues" evidence="1">
    <location>
        <begin position="78"/>
        <end position="118"/>
    </location>
</feature>
<dbReference type="EMBL" id="KZ293762">
    <property type="protein sequence ID" value="PBK79723.1"/>
    <property type="molecule type" value="Genomic_DNA"/>
</dbReference>
<dbReference type="AlphaFoldDB" id="A0A2H3CUD3"/>
<reference evidence="3" key="1">
    <citation type="journal article" date="2017" name="Nat. Ecol. Evol.">
        <title>Genome expansion and lineage-specific genetic innovations in the forest pathogenic fungi Armillaria.</title>
        <authorList>
            <person name="Sipos G."/>
            <person name="Prasanna A.N."/>
            <person name="Walter M.C."/>
            <person name="O'Connor E."/>
            <person name="Balint B."/>
            <person name="Krizsan K."/>
            <person name="Kiss B."/>
            <person name="Hess J."/>
            <person name="Varga T."/>
            <person name="Slot J."/>
            <person name="Riley R."/>
            <person name="Boka B."/>
            <person name="Rigling D."/>
            <person name="Barry K."/>
            <person name="Lee J."/>
            <person name="Mihaltcheva S."/>
            <person name="LaButti K."/>
            <person name="Lipzen A."/>
            <person name="Waldron R."/>
            <person name="Moloney N.M."/>
            <person name="Sperisen C."/>
            <person name="Kredics L."/>
            <person name="Vagvoelgyi C."/>
            <person name="Patrignani A."/>
            <person name="Fitzpatrick D."/>
            <person name="Nagy I."/>
            <person name="Doyle S."/>
            <person name="Anderson J.B."/>
            <person name="Grigoriev I.V."/>
            <person name="Gueldener U."/>
            <person name="Muensterkoetter M."/>
            <person name="Nagy L.G."/>
        </authorList>
    </citation>
    <scope>NUCLEOTIDE SEQUENCE [LARGE SCALE GENOMIC DNA]</scope>
    <source>
        <strain evidence="3">Ar21-2</strain>
    </source>
</reference>
<accession>A0A2H3CUD3</accession>
<name>A0A2H3CUD3_ARMGA</name>